<feature type="domain" description="DUF4185" evidence="1">
    <location>
        <begin position="164"/>
        <end position="470"/>
    </location>
</feature>
<protein>
    <submittedName>
        <fullName evidence="2">DUF4185 domain-containing protein</fullName>
    </submittedName>
</protein>
<dbReference type="InterPro" id="IPR023296">
    <property type="entry name" value="Glyco_hydro_beta-prop_sf"/>
</dbReference>
<dbReference type="Proteomes" id="UP001325680">
    <property type="component" value="Chromosome"/>
</dbReference>
<reference evidence="2 3" key="1">
    <citation type="submission" date="2023-12" db="EMBL/GenBank/DDBJ databases">
        <title>Genome sequencing and assembly of bacterial species from a model synthetic community.</title>
        <authorList>
            <person name="Hogle S.L."/>
        </authorList>
    </citation>
    <scope>NUCLEOTIDE SEQUENCE [LARGE SCALE GENOMIC DNA]</scope>
    <source>
        <strain evidence="2 3">HAMBI_3031</strain>
    </source>
</reference>
<accession>A0ABZ0W5Z2</accession>
<dbReference type="SUPFAM" id="SSF75005">
    <property type="entry name" value="Arabinanase/levansucrase/invertase"/>
    <property type="match status" value="1"/>
</dbReference>
<evidence type="ECO:0000259" key="1">
    <source>
        <dbReference type="Pfam" id="PF13810"/>
    </source>
</evidence>
<keyword evidence="3" id="KW-1185">Reference proteome</keyword>
<dbReference type="PROSITE" id="PS51257">
    <property type="entry name" value="PROKAR_LIPOPROTEIN"/>
    <property type="match status" value="1"/>
</dbReference>
<dbReference type="EMBL" id="CP139960">
    <property type="protein sequence ID" value="WQD36947.1"/>
    <property type="molecule type" value="Genomic_DNA"/>
</dbReference>
<gene>
    <name evidence="2" type="ORF">U0035_14840</name>
</gene>
<name>A0ABZ0W5Z2_9BACT</name>
<dbReference type="Gene3D" id="2.115.10.20">
    <property type="entry name" value="Glycosyl hydrolase domain, family 43"/>
    <property type="match status" value="1"/>
</dbReference>
<dbReference type="Pfam" id="PF13810">
    <property type="entry name" value="DUF4185"/>
    <property type="match status" value="1"/>
</dbReference>
<proteinExistence type="predicted"/>
<evidence type="ECO:0000313" key="3">
    <source>
        <dbReference type="Proteomes" id="UP001325680"/>
    </source>
</evidence>
<sequence length="479" mass="53624">MFRKYLMADQESTPIARTIWVYFLCLLLACKKDGEKDVFVPTDELMATQTILVPDKQTKKVSAALSFKNLDAIEYISVTKSGGNSYNNKINRGELSSSYTFSYPIQATDPQSFKLLLKAHYKDGNVSNTLALEVDNRWGFFIRSMKRVARVTGKSIGNESFPNPNNTATKWNVGGTDLGIVWEMEPNNYGIFFGDTFGQDFVPNTANPGPNGGSWRSNVLAFSKDNQLEDGLTFSSMVSDNAGTARELVPGGKDQSGNGNLTSIPSAAIRVNGADYVHYFNIRNWTGWITNHSGLFKSTDNGRTWKKCETVLFAANSNFGMAGYFKKDGYVYMMGTHAGRINPAYLARFKEADIENQSRYEYWNSSGNQWVTGNESAAGILINEKVGELSFVYNTTHKKWILTYFSEDRYNITMRTAENITGPWSQPYELAAGTAYPQLYGSYLHPLSATGDNLYFLMSMWMPYNVFLMKAELADMGAF</sequence>
<dbReference type="RefSeq" id="WP_211316485.1">
    <property type="nucleotide sequence ID" value="NZ_CP139960.1"/>
</dbReference>
<dbReference type="InterPro" id="IPR025442">
    <property type="entry name" value="DUF4185"/>
</dbReference>
<organism evidence="2 3">
    <name type="scientific">Niabella yanshanensis</name>
    <dbReference type="NCBI Taxonomy" id="577386"/>
    <lineage>
        <taxon>Bacteria</taxon>
        <taxon>Pseudomonadati</taxon>
        <taxon>Bacteroidota</taxon>
        <taxon>Chitinophagia</taxon>
        <taxon>Chitinophagales</taxon>
        <taxon>Chitinophagaceae</taxon>
        <taxon>Niabella</taxon>
    </lineage>
</organism>
<evidence type="ECO:0000313" key="2">
    <source>
        <dbReference type="EMBL" id="WQD36947.1"/>
    </source>
</evidence>